<dbReference type="AlphaFoldDB" id="W4K5I9"/>
<organism evidence="1 2">
    <name type="scientific">Heterobasidion irregulare (strain TC 32-1)</name>
    <dbReference type="NCBI Taxonomy" id="747525"/>
    <lineage>
        <taxon>Eukaryota</taxon>
        <taxon>Fungi</taxon>
        <taxon>Dikarya</taxon>
        <taxon>Basidiomycota</taxon>
        <taxon>Agaricomycotina</taxon>
        <taxon>Agaricomycetes</taxon>
        <taxon>Russulales</taxon>
        <taxon>Bondarzewiaceae</taxon>
        <taxon>Heterobasidion</taxon>
        <taxon>Heterobasidion annosum species complex</taxon>
    </lineage>
</organism>
<feature type="non-terminal residue" evidence="1">
    <location>
        <position position="1"/>
    </location>
</feature>
<dbReference type="RefSeq" id="XP_009547757.1">
    <property type="nucleotide sequence ID" value="XM_009549462.1"/>
</dbReference>
<evidence type="ECO:0000313" key="1">
    <source>
        <dbReference type="EMBL" id="ETW81077.1"/>
    </source>
</evidence>
<dbReference type="HOGENOM" id="CLU_2114673_0_0_1"/>
<proteinExistence type="predicted"/>
<name>W4K5I9_HETIT</name>
<keyword evidence="2" id="KW-1185">Reference proteome</keyword>
<evidence type="ECO:0000313" key="2">
    <source>
        <dbReference type="Proteomes" id="UP000030671"/>
    </source>
</evidence>
<dbReference type="InParanoid" id="W4K5I9"/>
<accession>W4K5I9</accession>
<dbReference type="SUPFAM" id="SSF57667">
    <property type="entry name" value="beta-beta-alpha zinc fingers"/>
    <property type="match status" value="1"/>
</dbReference>
<evidence type="ECO:0008006" key="3">
    <source>
        <dbReference type="Google" id="ProtNLM"/>
    </source>
</evidence>
<dbReference type="KEGG" id="hir:HETIRDRAFT_247149"/>
<dbReference type="GeneID" id="20669149"/>
<dbReference type="STRING" id="747525.W4K5I9"/>
<sequence length="115" mass="12783">RCWEGHISGKRHRSRSKHIGVPINVQPEDAHVLPGKAYCEICDIVIYSSLWPAHLTGPAHKRREKFVAYKSAFDEASKDRHGVAMSHGELGVDFGIVELQDAKAGVQAELKIQIT</sequence>
<protein>
    <recommendedName>
        <fullName evidence="3">U1-type domain-containing protein</fullName>
    </recommendedName>
</protein>
<reference evidence="1 2" key="1">
    <citation type="journal article" date="2012" name="New Phytol.">
        <title>Insight into trade-off between wood decay and parasitism from the genome of a fungal forest pathogen.</title>
        <authorList>
            <person name="Olson A."/>
            <person name="Aerts A."/>
            <person name="Asiegbu F."/>
            <person name="Belbahri L."/>
            <person name="Bouzid O."/>
            <person name="Broberg A."/>
            <person name="Canback B."/>
            <person name="Coutinho P.M."/>
            <person name="Cullen D."/>
            <person name="Dalman K."/>
            <person name="Deflorio G."/>
            <person name="van Diepen L.T."/>
            <person name="Dunand C."/>
            <person name="Duplessis S."/>
            <person name="Durling M."/>
            <person name="Gonthier P."/>
            <person name="Grimwood J."/>
            <person name="Fossdal C.G."/>
            <person name="Hansson D."/>
            <person name="Henrissat B."/>
            <person name="Hietala A."/>
            <person name="Himmelstrand K."/>
            <person name="Hoffmeister D."/>
            <person name="Hogberg N."/>
            <person name="James T.Y."/>
            <person name="Karlsson M."/>
            <person name="Kohler A."/>
            <person name="Kues U."/>
            <person name="Lee Y.H."/>
            <person name="Lin Y.C."/>
            <person name="Lind M."/>
            <person name="Lindquist E."/>
            <person name="Lombard V."/>
            <person name="Lucas S."/>
            <person name="Lunden K."/>
            <person name="Morin E."/>
            <person name="Murat C."/>
            <person name="Park J."/>
            <person name="Raffaello T."/>
            <person name="Rouze P."/>
            <person name="Salamov A."/>
            <person name="Schmutz J."/>
            <person name="Solheim H."/>
            <person name="Stahlberg J."/>
            <person name="Velez H."/>
            <person name="de Vries R.P."/>
            <person name="Wiebenga A."/>
            <person name="Woodward S."/>
            <person name="Yakovlev I."/>
            <person name="Garbelotto M."/>
            <person name="Martin F."/>
            <person name="Grigoriev I.V."/>
            <person name="Stenlid J."/>
        </authorList>
    </citation>
    <scope>NUCLEOTIDE SEQUENCE [LARGE SCALE GENOMIC DNA]</scope>
    <source>
        <strain evidence="1 2">TC 32-1</strain>
    </source>
</reference>
<feature type="non-terminal residue" evidence="1">
    <location>
        <position position="115"/>
    </location>
</feature>
<dbReference type="Proteomes" id="UP000030671">
    <property type="component" value="Unassembled WGS sequence"/>
</dbReference>
<gene>
    <name evidence="1" type="ORF">HETIRDRAFT_247149</name>
</gene>
<dbReference type="EMBL" id="KI925459">
    <property type="protein sequence ID" value="ETW81077.1"/>
    <property type="molecule type" value="Genomic_DNA"/>
</dbReference>
<dbReference type="InterPro" id="IPR036236">
    <property type="entry name" value="Znf_C2H2_sf"/>
</dbReference>